<accession>A0AAP8TVP3</accession>
<dbReference type="AlphaFoldDB" id="A0AAP8TVP3"/>
<organism evidence="1">
    <name type="scientific">Serratia marcescens</name>
    <dbReference type="NCBI Taxonomy" id="615"/>
    <lineage>
        <taxon>Bacteria</taxon>
        <taxon>Pseudomonadati</taxon>
        <taxon>Pseudomonadota</taxon>
        <taxon>Gammaproteobacteria</taxon>
        <taxon>Enterobacterales</taxon>
        <taxon>Yersiniaceae</taxon>
        <taxon>Serratia</taxon>
    </lineage>
</organism>
<reference evidence="1" key="1">
    <citation type="submission" date="2018-01" db="EMBL/GenBank/DDBJ databases">
        <title>The opportunistic pathogen Serratia marcescens is an overlooked threat to honeybees.</title>
        <authorList>
            <person name="Raymann K."/>
            <person name="Shaffer Z."/>
            <person name="Coon K."/>
            <person name="Salisbury S."/>
            <person name="Moran N.A."/>
        </authorList>
    </citation>
    <scope>NUCLEOTIDE SEQUENCE [LARGE SCALE GENOMIC DNA]</scope>
    <source>
        <strain evidence="1">KZ19</strain>
    </source>
</reference>
<protein>
    <submittedName>
        <fullName evidence="1">Uncharacterized protein</fullName>
    </submittedName>
</protein>
<name>A0AAP8TVP3_SERMA</name>
<proteinExistence type="predicted"/>
<evidence type="ECO:0000313" key="1">
    <source>
        <dbReference type="EMBL" id="POP15849.1"/>
    </source>
</evidence>
<gene>
    <name evidence="1" type="ORF">C3R40_15935</name>
</gene>
<sequence length="68" mass="7455">MLPGGWHYDVIIDVASEMYGVAFLPESEFRLNEIGHDSPGAATFTLNAENTVTRLSLKPTFVWGEGAK</sequence>
<comment type="caution">
    <text evidence="1">The sequence shown here is derived from an EMBL/GenBank/DDBJ whole genome shotgun (WGS) entry which is preliminary data.</text>
</comment>
<dbReference type="EMBL" id="PQGI01000012">
    <property type="protein sequence ID" value="POP15849.1"/>
    <property type="molecule type" value="Genomic_DNA"/>
</dbReference>